<dbReference type="KEGG" id="nnu:104594519"/>
<evidence type="ECO:0000256" key="1">
    <source>
        <dbReference type="SAM" id="Coils"/>
    </source>
</evidence>
<dbReference type="Proteomes" id="UP000189703">
    <property type="component" value="Unplaced"/>
</dbReference>
<feature type="region of interest" description="Disordered" evidence="2">
    <location>
        <begin position="62"/>
        <end position="87"/>
    </location>
</feature>
<keyword evidence="5" id="KW-1185">Reference proteome</keyword>
<feature type="compositionally biased region" description="Acidic residues" evidence="2">
    <location>
        <begin position="78"/>
        <end position="87"/>
    </location>
</feature>
<reference evidence="6" key="1">
    <citation type="submission" date="2025-08" db="UniProtKB">
        <authorList>
            <consortium name="RefSeq"/>
        </authorList>
    </citation>
    <scope>IDENTIFICATION</scope>
</reference>
<protein>
    <submittedName>
        <fullName evidence="6">Uncharacterized protein LOC104594519</fullName>
    </submittedName>
</protein>
<dbReference type="Pfam" id="PF04859">
    <property type="entry name" value="DUF641"/>
    <property type="match status" value="1"/>
</dbReference>
<dbReference type="InterPro" id="IPR006943">
    <property type="entry name" value="DUF641_pln"/>
</dbReference>
<dbReference type="GeneID" id="104594519"/>
<evidence type="ECO:0000313" key="6">
    <source>
        <dbReference type="RefSeq" id="XP_010253126.1"/>
    </source>
</evidence>
<name>A0A1U7ZJ57_NELNU</name>
<dbReference type="InParanoid" id="A0A1U7ZJ57"/>
<dbReference type="GO" id="GO:0009959">
    <property type="term" value="P:negative gravitropism"/>
    <property type="evidence" value="ECO:0007669"/>
    <property type="project" value="InterPro"/>
</dbReference>
<keyword evidence="1" id="KW-0175">Coiled coil</keyword>
<evidence type="ECO:0000259" key="3">
    <source>
        <dbReference type="Pfam" id="PF04859"/>
    </source>
</evidence>
<dbReference type="OMA" id="RMFHGFS"/>
<dbReference type="GO" id="GO:0009639">
    <property type="term" value="P:response to red or far red light"/>
    <property type="evidence" value="ECO:0007669"/>
    <property type="project" value="InterPro"/>
</dbReference>
<dbReference type="AlphaFoldDB" id="A0A1U7ZJ57"/>
<dbReference type="OrthoDB" id="1915848at2759"/>
<dbReference type="FunCoup" id="A0A1U7ZJ57">
    <property type="interactions" value="7"/>
</dbReference>
<dbReference type="InterPro" id="IPR040225">
    <property type="entry name" value="GIL1-like"/>
</dbReference>
<evidence type="ECO:0000259" key="4">
    <source>
        <dbReference type="Pfam" id="PF24994"/>
    </source>
</evidence>
<evidence type="ECO:0000313" key="5">
    <source>
        <dbReference type="Proteomes" id="UP000189703"/>
    </source>
</evidence>
<dbReference type="InterPro" id="IPR056813">
    <property type="entry name" value="GIL1_IRKI_C"/>
</dbReference>
<dbReference type="Pfam" id="PF24994">
    <property type="entry name" value="GIL1_IRKI_C"/>
    <property type="match status" value="1"/>
</dbReference>
<evidence type="ECO:0000256" key="2">
    <source>
        <dbReference type="SAM" id="MobiDB-lite"/>
    </source>
</evidence>
<dbReference type="RefSeq" id="XP_010253126.1">
    <property type="nucleotide sequence ID" value="XM_010254824.2"/>
</dbReference>
<proteinExistence type="predicted"/>
<gene>
    <name evidence="6" type="primary">LOC104594519</name>
</gene>
<sequence>MILEAESQLHRSGPRYLLTFSCKDFQPMDSATKPVKPSSNISDIVYRFAKVCRLKSIGVFPGETPNHHHGNNGPATEDSSDATEEAEYDFQKIHPQPIEETLGRPPQDSVLTVIPKLFDTISALKLAYIHLQEAHIPYDPEKIRAADDLVVCKLKALSDIKRSYKEKKVSKSKSDPSSSDCLLLAEIRDREKTLRKLQSQVEAQDSVILQLQQELETSDRKNADLSEKLKQKAFQEENARKGRNFSPNSLSDALKAASESIHDFAKPLISFMKASGWNLDRAADSIEESIVYSKRSHKKYAFEAYLSRRMFHGFSIQHQPQNVDEIARFKDPFDALVEVPNSTFAKFCRLKYPLVVHSEMEASFFGNLDQRTFVLSGRHPRTPFYQAFVKMAKWVWIVQGLAASVKPKAEIFGVRRGSEFSEVYMESVVKDEEDAQVLVEGENGSLRVGFMVTPGFRVGEDVIRSRVYPSRMNS</sequence>
<feature type="coiled-coil region" evidence="1">
    <location>
        <begin position="194"/>
        <end position="228"/>
    </location>
</feature>
<dbReference type="eggNOG" id="ENOG502QV3B">
    <property type="taxonomic scope" value="Eukaryota"/>
</dbReference>
<dbReference type="PANTHER" id="PTHR31161">
    <property type="entry name" value="PROTEIN GRAVITROPIC IN THE LIGHT 1"/>
    <property type="match status" value="1"/>
</dbReference>
<organism evidence="5 6">
    <name type="scientific">Nelumbo nucifera</name>
    <name type="common">Sacred lotus</name>
    <dbReference type="NCBI Taxonomy" id="4432"/>
    <lineage>
        <taxon>Eukaryota</taxon>
        <taxon>Viridiplantae</taxon>
        <taxon>Streptophyta</taxon>
        <taxon>Embryophyta</taxon>
        <taxon>Tracheophyta</taxon>
        <taxon>Spermatophyta</taxon>
        <taxon>Magnoliopsida</taxon>
        <taxon>Proteales</taxon>
        <taxon>Nelumbonaceae</taxon>
        <taxon>Nelumbo</taxon>
    </lineage>
</organism>
<feature type="domain" description="GIL1/IRKI C-terminal" evidence="4">
    <location>
        <begin position="411"/>
        <end position="468"/>
    </location>
</feature>
<feature type="domain" description="DUF641" evidence="3">
    <location>
        <begin position="112"/>
        <end position="228"/>
    </location>
</feature>
<accession>A0A1U7ZJ57</accession>